<dbReference type="CDD" id="cd12148">
    <property type="entry name" value="fungal_TF_MHR"/>
    <property type="match status" value="1"/>
</dbReference>
<evidence type="ECO:0000256" key="5">
    <source>
        <dbReference type="ARBA" id="ARBA00023163"/>
    </source>
</evidence>
<evidence type="ECO:0000256" key="4">
    <source>
        <dbReference type="ARBA" id="ARBA00023125"/>
    </source>
</evidence>
<dbReference type="GO" id="GO:0001228">
    <property type="term" value="F:DNA-binding transcription activator activity, RNA polymerase II-specific"/>
    <property type="evidence" value="ECO:0007669"/>
    <property type="project" value="TreeGrafter"/>
</dbReference>
<dbReference type="InterPro" id="IPR007219">
    <property type="entry name" value="XnlR_reg_dom"/>
</dbReference>
<dbReference type="SMART" id="SM00906">
    <property type="entry name" value="Fungal_trans"/>
    <property type="match status" value="1"/>
</dbReference>
<evidence type="ECO:0000259" key="7">
    <source>
        <dbReference type="SMART" id="SM00906"/>
    </source>
</evidence>
<dbReference type="PANTHER" id="PTHR31944">
    <property type="entry name" value="HEME-RESPONSIVE ZINC FINGER TRANSCRIPTION FACTOR HAP1"/>
    <property type="match status" value="1"/>
</dbReference>
<protein>
    <recommendedName>
        <fullName evidence="7">Xylanolytic transcriptional activator regulatory domain-containing protein</fullName>
    </recommendedName>
</protein>
<evidence type="ECO:0000313" key="8">
    <source>
        <dbReference type="EMBL" id="CAH0051578.1"/>
    </source>
</evidence>
<dbReference type="OrthoDB" id="5091131at2759"/>
<reference evidence="8" key="1">
    <citation type="submission" date="2021-10" db="EMBL/GenBank/DDBJ databases">
        <authorList>
            <person name="Piombo E."/>
        </authorList>
    </citation>
    <scope>NUCLEOTIDE SEQUENCE</scope>
</reference>
<dbReference type="Proteomes" id="UP000775872">
    <property type="component" value="Unassembled WGS sequence"/>
</dbReference>
<keyword evidence="2" id="KW-0862">Zinc</keyword>
<dbReference type="PANTHER" id="PTHR31944:SF131">
    <property type="entry name" value="HEME-RESPONSIVE ZINC FINGER TRANSCRIPTION FACTOR HAP1"/>
    <property type="match status" value="1"/>
</dbReference>
<organism evidence="8 9">
    <name type="scientific">Clonostachys solani</name>
    <dbReference type="NCBI Taxonomy" id="160281"/>
    <lineage>
        <taxon>Eukaryota</taxon>
        <taxon>Fungi</taxon>
        <taxon>Dikarya</taxon>
        <taxon>Ascomycota</taxon>
        <taxon>Pezizomycotina</taxon>
        <taxon>Sordariomycetes</taxon>
        <taxon>Hypocreomycetidae</taxon>
        <taxon>Hypocreales</taxon>
        <taxon>Bionectriaceae</taxon>
        <taxon>Clonostachys</taxon>
    </lineage>
</organism>
<proteinExistence type="predicted"/>
<keyword evidence="3" id="KW-0805">Transcription regulation</keyword>
<keyword evidence="4" id="KW-0238">DNA-binding</keyword>
<dbReference type="Pfam" id="PF04082">
    <property type="entry name" value="Fungal_trans"/>
    <property type="match status" value="1"/>
</dbReference>
<gene>
    <name evidence="8" type="ORF">CSOL1703_00017920</name>
</gene>
<dbReference type="GO" id="GO:0000978">
    <property type="term" value="F:RNA polymerase II cis-regulatory region sequence-specific DNA binding"/>
    <property type="evidence" value="ECO:0007669"/>
    <property type="project" value="TreeGrafter"/>
</dbReference>
<keyword evidence="9" id="KW-1185">Reference proteome</keyword>
<dbReference type="GO" id="GO:0008270">
    <property type="term" value="F:zinc ion binding"/>
    <property type="evidence" value="ECO:0007669"/>
    <property type="project" value="InterPro"/>
</dbReference>
<keyword evidence="6" id="KW-0539">Nucleus</keyword>
<comment type="caution">
    <text evidence="8">The sequence shown here is derived from an EMBL/GenBank/DDBJ whole genome shotgun (WGS) entry which is preliminary data.</text>
</comment>
<accession>A0A9P0EL52</accession>
<evidence type="ECO:0000256" key="3">
    <source>
        <dbReference type="ARBA" id="ARBA00023015"/>
    </source>
</evidence>
<evidence type="ECO:0000313" key="9">
    <source>
        <dbReference type="Proteomes" id="UP000775872"/>
    </source>
</evidence>
<keyword evidence="1" id="KW-0479">Metal-binding</keyword>
<evidence type="ECO:0000256" key="2">
    <source>
        <dbReference type="ARBA" id="ARBA00022833"/>
    </source>
</evidence>
<name>A0A9P0EL52_9HYPO</name>
<evidence type="ECO:0000256" key="6">
    <source>
        <dbReference type="ARBA" id="ARBA00023242"/>
    </source>
</evidence>
<feature type="domain" description="Xylanolytic transcriptional activator regulatory" evidence="7">
    <location>
        <begin position="184"/>
        <end position="258"/>
    </location>
</feature>
<dbReference type="InterPro" id="IPR051430">
    <property type="entry name" value="Fungal_TF_Env_Response"/>
</dbReference>
<dbReference type="GO" id="GO:0006351">
    <property type="term" value="P:DNA-templated transcription"/>
    <property type="evidence" value="ECO:0007669"/>
    <property type="project" value="InterPro"/>
</dbReference>
<dbReference type="GO" id="GO:0005634">
    <property type="term" value="C:nucleus"/>
    <property type="evidence" value="ECO:0007669"/>
    <property type="project" value="TreeGrafter"/>
</dbReference>
<sequence length="593" mass="66339">MVKGRYVGQTHWLHSAVLFPIAIYWLDQQERKKSKCWQIMQDCKSIARFIKLQWSPQPLTGSCGRSLPMRTLADQLISNHLRTFETVYRVFHVPTFMDEYSRFWSDPNDASDSTTIKIQLCLAIGASFHDHQFSLRTKALQWIHEASSWLTMSENMWFSISGLQIMCLIQLARLNVKAFSGDQVWVSAGTFFRTAISMGLHLDPSILPKMSVFQAEMRRRLWTTIIELSLAASVEAGAPPQISCRDFNCQSPSNLNDSQLNADANNIPIPAAPHLFTDTSLQICFGRSFSTRLAIADILNRPPSSPATYEEILKFSTELSLCCRSLADSLCSFGNAVSDFQRRLCEMLTQRYFIILHLSYTPLASTEPLYYFSRKMCVETALKLLYPTLQASLDGDPTLASLHAAIDIGPKCEEFQRLMICGSGPFRSIPFQCIMSIASELLAVLQESRPEPSQFCTASAPPSSAIIRASASNSLRNLELCLLLRAAVSWMESRILAGETNVKDYLFVNILLAHAEALMGALSPSEVMQRKAAEALPHAAAILRGMNGSETNCETPVTEEYGQGDIHNLWTNECPELGYEDLLSMMGTIVEEF</sequence>
<dbReference type="AlphaFoldDB" id="A0A9P0EL52"/>
<dbReference type="EMBL" id="CABFOC020000041">
    <property type="protein sequence ID" value="CAH0051578.1"/>
    <property type="molecule type" value="Genomic_DNA"/>
</dbReference>
<evidence type="ECO:0000256" key="1">
    <source>
        <dbReference type="ARBA" id="ARBA00022723"/>
    </source>
</evidence>
<keyword evidence="5" id="KW-0804">Transcription</keyword>